<proteinExistence type="predicted"/>
<organism evidence="2 3">
    <name type="scientific">Mesorhizobium ciceri</name>
    <dbReference type="NCBI Taxonomy" id="39645"/>
    <lineage>
        <taxon>Bacteria</taxon>
        <taxon>Pseudomonadati</taxon>
        <taxon>Pseudomonadota</taxon>
        <taxon>Alphaproteobacteria</taxon>
        <taxon>Hyphomicrobiales</taxon>
        <taxon>Phyllobacteriaceae</taxon>
        <taxon>Mesorhizobium</taxon>
    </lineage>
</organism>
<name>A0AB38TIQ9_9HYPH</name>
<accession>A0AB38TIQ9</accession>
<dbReference type="InterPro" id="IPR001680">
    <property type="entry name" value="WD40_rpt"/>
</dbReference>
<dbReference type="RefSeq" id="WP_024501727.1">
    <property type="nucleotide sequence ID" value="NZ_CP088147.1"/>
</dbReference>
<dbReference type="EMBL" id="CP088147">
    <property type="protein sequence ID" value="UTU54667.1"/>
    <property type="molecule type" value="Genomic_DNA"/>
</dbReference>
<dbReference type="InterPro" id="IPR036322">
    <property type="entry name" value="WD40_repeat_dom_sf"/>
</dbReference>
<gene>
    <name evidence="2" type="ORF">LRP29_15275</name>
</gene>
<evidence type="ECO:0000313" key="3">
    <source>
        <dbReference type="Proteomes" id="UP001060070"/>
    </source>
</evidence>
<reference evidence="2 3" key="1">
    <citation type="journal article" date="2022" name="Microbiol. Resour. Announc.">
        <title>Complete Genome Sequence of Mesorhizobium ciceri Strain R30, a Rhizobium Used as a Commercial Inoculant for Chickpea in Argentina.</title>
        <authorList>
            <person name="Foresto E."/>
            <person name="Revale S."/>
            <person name="Primo E."/>
            <person name="Nievas F."/>
            <person name="Carezzano E."/>
            <person name="Puente M."/>
            <person name="Alzari P."/>
            <person name="Mart M."/>
            <person name="Ben-Assaya M."/>
            <person name="Mornico D."/>
            <person name="Santoro M."/>
            <person name="Mart F."/>
            <person name="Giordano W."/>
            <person name="Bogino P."/>
        </authorList>
    </citation>
    <scope>NUCLEOTIDE SEQUENCE [LARGE SCALE GENOMIC DNA]</scope>
    <source>
        <strain evidence="2 3">R30</strain>
    </source>
</reference>
<keyword evidence="1" id="KW-0853">WD repeat</keyword>
<sequence length="67" mass="7117">MRDMCQPSRAPTAALLALSAGGQRLASGSLDGTARLWGMDTGHQIALFDSKTGPIYAGVRRGADWRQ</sequence>
<evidence type="ECO:0000256" key="1">
    <source>
        <dbReference type="PROSITE-ProRule" id="PRU00221"/>
    </source>
</evidence>
<keyword evidence="3" id="KW-1185">Reference proteome</keyword>
<evidence type="ECO:0000313" key="2">
    <source>
        <dbReference type="EMBL" id="UTU54667.1"/>
    </source>
</evidence>
<dbReference type="SUPFAM" id="SSF50978">
    <property type="entry name" value="WD40 repeat-like"/>
    <property type="match status" value="1"/>
</dbReference>
<dbReference type="PROSITE" id="PS50082">
    <property type="entry name" value="WD_REPEATS_2"/>
    <property type="match status" value="1"/>
</dbReference>
<feature type="repeat" description="WD" evidence="1">
    <location>
        <begin position="16"/>
        <end position="47"/>
    </location>
</feature>
<dbReference type="InterPro" id="IPR015943">
    <property type="entry name" value="WD40/YVTN_repeat-like_dom_sf"/>
</dbReference>
<dbReference type="AlphaFoldDB" id="A0AB38TIQ9"/>
<dbReference type="Gene3D" id="2.130.10.10">
    <property type="entry name" value="YVTN repeat-like/Quinoprotein amine dehydrogenase"/>
    <property type="match status" value="1"/>
</dbReference>
<dbReference type="Proteomes" id="UP001060070">
    <property type="component" value="Chromosome"/>
</dbReference>
<protein>
    <recommendedName>
        <fullName evidence="4">Anaphase-promoting complex subunit 4 WD40 domain-containing protein</fullName>
    </recommendedName>
</protein>
<evidence type="ECO:0008006" key="4">
    <source>
        <dbReference type="Google" id="ProtNLM"/>
    </source>
</evidence>